<keyword evidence="1" id="KW-0472">Membrane</keyword>
<keyword evidence="3" id="KW-1185">Reference proteome</keyword>
<keyword evidence="2" id="KW-0378">Hydrolase</keyword>
<dbReference type="GO" id="GO:0004190">
    <property type="term" value="F:aspartic-type endopeptidase activity"/>
    <property type="evidence" value="ECO:0007669"/>
    <property type="project" value="InterPro"/>
</dbReference>
<dbReference type="InterPro" id="IPR034122">
    <property type="entry name" value="Retropepsin-like_bacterial"/>
</dbReference>
<reference evidence="2" key="2">
    <citation type="submission" date="2020-09" db="EMBL/GenBank/DDBJ databases">
        <authorList>
            <person name="Sun Q."/>
            <person name="Zhou Y."/>
        </authorList>
    </citation>
    <scope>NUCLEOTIDE SEQUENCE</scope>
    <source>
        <strain evidence="2">CGMCC 1.16012</strain>
    </source>
</reference>
<dbReference type="Proteomes" id="UP000606730">
    <property type="component" value="Unassembled WGS sequence"/>
</dbReference>
<evidence type="ECO:0000313" key="2">
    <source>
        <dbReference type="EMBL" id="GGE44673.1"/>
    </source>
</evidence>
<dbReference type="GO" id="GO:0006508">
    <property type="term" value="P:proteolysis"/>
    <property type="evidence" value="ECO:0007669"/>
    <property type="project" value="UniProtKB-KW"/>
</dbReference>
<dbReference type="AlphaFoldDB" id="A0A917EHK4"/>
<dbReference type="Gene3D" id="2.40.70.10">
    <property type="entry name" value="Acid Proteases"/>
    <property type="match status" value="1"/>
</dbReference>
<proteinExistence type="predicted"/>
<name>A0A917EHK4_9RHOB</name>
<sequence length="193" mass="21333">MSENEIGRLIYLVVLLIAIGGSFLLSSRQNLGKTMQQLSIWGMIFLGFIAGYGLWSDIRSDLSPRQSVFEDSGRIEVPRSFDGHYYLTVTINDTEVDFVVDTGATSIVLSRADARKAGFSENDLRFTGQASTANGMVRTAPVRLDTIAIGPIVDRNVRAWVNEGDLDTSLLGMAYLQRFDTVTFNNGTLILQR</sequence>
<dbReference type="InterPro" id="IPR001969">
    <property type="entry name" value="Aspartic_peptidase_AS"/>
</dbReference>
<feature type="transmembrane region" description="Helical" evidence="1">
    <location>
        <begin position="38"/>
        <end position="55"/>
    </location>
</feature>
<comment type="caution">
    <text evidence="2">The sequence shown here is derived from an EMBL/GenBank/DDBJ whole genome shotgun (WGS) entry which is preliminary data.</text>
</comment>
<gene>
    <name evidence="2" type="ORF">GCM10011517_10380</name>
</gene>
<dbReference type="OrthoDB" id="7595324at2"/>
<dbReference type="InterPro" id="IPR021109">
    <property type="entry name" value="Peptidase_aspartic_dom_sf"/>
</dbReference>
<keyword evidence="1" id="KW-0812">Transmembrane</keyword>
<keyword evidence="2" id="KW-0645">Protease</keyword>
<evidence type="ECO:0000313" key="3">
    <source>
        <dbReference type="Proteomes" id="UP000606730"/>
    </source>
</evidence>
<feature type="transmembrane region" description="Helical" evidence="1">
    <location>
        <begin position="6"/>
        <end position="26"/>
    </location>
</feature>
<protein>
    <submittedName>
        <fullName evidence="2">Aspartyl protease</fullName>
    </submittedName>
</protein>
<reference evidence="2" key="1">
    <citation type="journal article" date="2014" name="Int. J. Syst. Evol. Microbiol.">
        <title>Complete genome sequence of Corynebacterium casei LMG S-19264T (=DSM 44701T), isolated from a smear-ripened cheese.</title>
        <authorList>
            <consortium name="US DOE Joint Genome Institute (JGI-PGF)"/>
            <person name="Walter F."/>
            <person name="Albersmeier A."/>
            <person name="Kalinowski J."/>
            <person name="Ruckert C."/>
        </authorList>
    </citation>
    <scope>NUCLEOTIDE SEQUENCE</scope>
    <source>
        <strain evidence="2">CGMCC 1.16012</strain>
    </source>
</reference>
<evidence type="ECO:0000256" key="1">
    <source>
        <dbReference type="SAM" id="Phobius"/>
    </source>
</evidence>
<dbReference type="PROSITE" id="PS00141">
    <property type="entry name" value="ASP_PROTEASE"/>
    <property type="match status" value="1"/>
</dbReference>
<keyword evidence="1" id="KW-1133">Transmembrane helix</keyword>
<dbReference type="SUPFAM" id="SSF50630">
    <property type="entry name" value="Acid proteases"/>
    <property type="match status" value="1"/>
</dbReference>
<dbReference type="InterPro" id="IPR011969">
    <property type="entry name" value="Clan_AA_Asp_peptidase_C"/>
</dbReference>
<dbReference type="Pfam" id="PF13975">
    <property type="entry name" value="gag-asp_proteas"/>
    <property type="match status" value="1"/>
</dbReference>
<organism evidence="2 3">
    <name type="scientific">Actibacterium pelagium</name>
    <dbReference type="NCBI Taxonomy" id="2029103"/>
    <lineage>
        <taxon>Bacteria</taxon>
        <taxon>Pseudomonadati</taxon>
        <taxon>Pseudomonadota</taxon>
        <taxon>Alphaproteobacteria</taxon>
        <taxon>Rhodobacterales</taxon>
        <taxon>Roseobacteraceae</taxon>
        <taxon>Actibacterium</taxon>
    </lineage>
</organism>
<accession>A0A917EHK4</accession>
<dbReference type="CDD" id="cd05483">
    <property type="entry name" value="retropepsin_like_bacteria"/>
    <property type="match status" value="1"/>
</dbReference>
<dbReference type="RefSeq" id="WP_095596112.1">
    <property type="nucleotide sequence ID" value="NZ_BMKN01000001.1"/>
</dbReference>
<dbReference type="NCBIfam" id="TIGR02281">
    <property type="entry name" value="clan_AA_DTGA"/>
    <property type="match status" value="1"/>
</dbReference>
<dbReference type="EMBL" id="BMKN01000001">
    <property type="protein sequence ID" value="GGE44673.1"/>
    <property type="molecule type" value="Genomic_DNA"/>
</dbReference>